<dbReference type="GO" id="GO:0008270">
    <property type="term" value="F:zinc ion binding"/>
    <property type="evidence" value="ECO:0007669"/>
    <property type="project" value="UniProtKB-KW"/>
</dbReference>
<sequence length="1606" mass="172882">MENRLQDPGGNHTVCCTRTRAQGAIKPHQFDPPLEPSSVPLPPLKATVPGSPSANWPSPSYQREYPFDQGSSQHQVKFSGQPIQKPPSLIPPNFLLTSTTPASSSSSPSTSTPLFPSPFLPPPPQLVVNPCVPPVVNPFTAPVPPPPFPTPSSSSLPYQSPMFDDMARRKKSPKSIVPWRMRLPHSNQQDASNVNSSSGLSKGPKCQMCPAVPPDGPPVEGHEYFIDPDGTLTIKNGVCPRNLAFILFSHVSANGSRYEMHLGENLVKFVLNLKQIVDKHRYVCPSETTLQWTTAQNVLKDYAHGSPLKQLSSPSSSSLDSITGSDSNPRKRPHQDTAPRFAQVFTGEEELDGAGEDEPPSGVTAYRVNSMPDNFLVEPLPTPSPSPSHSPAPPGGKSSHSTRKDKRNADSGLALTPSGSERDPRDGASDSGSVGGASSRVTSPAPSVSSVTSNLSLAEAAKQMANTKRGSKILPIASGDGGTRYLCPVCALELPNDHDLTVHIRSHNAQGVSGQMAAPNSCTICGKTLSSQSSLDRHMLVHSGERPFKCKICDMSFTTNGNMHRHSRIHEKNGTSVPKPPGRKPSSQAAAAAAAASASSSSSTSASSTTPSSAASKGGRSKKESGAHRLGGGAFPREVAAPSPAQVPTLMAEFGSDKLDLFKAQPDQSALLQQYYNDMSVRMGPFMFPFGSHHHHHHHPAFPYQHLMSDPGHLPYLPSMLNPITGEVFAKRARLASPSHAHAIWAATAATHGPFAHMAREIAREPSPDLRAQRSHPCNLCPKMFTSQWSLDSHMESHVLVDEKLEAESGCAVCKICKTVAKSEESLLLHSLTHHQETKDIAKPDKTTPRKSPSPKSSPSSFTQRQTFCASSPSMKSSSASSPPGNKGSSSSNINSKTDNSSSSSAGQGFQCLNFASFTTKKFPLIAKAFCEEQAESARGSRLPVFPCGQCELEFPVEGARDLHEVSHLPEEYTSCPLCKCHFSSSTQLQLHMHKHVSDLKFEEIRNLGEVEDKGSPDIGDGLAQGHFLAQFGLVAKDMGALPIPAPKEIPDTVNDKVDNEHENDVHLSKQDEDGMTKTGLGMNEPLVKQEVVAAEEDKEETKIVDDGEEDSLWSDQTSSLLTHSKEGSAFSRPFRPSASLIPTRDKSATERVKGSTSSSSTALKISASLFGGRAVKATASRSPSPARIAESVPRDDPSMPPLFPCKHCGVVLSSPQALKQHQTSQHEAAAQFQCQVCSYTSTDKSTLLRHMRTHSGERPYKCAVCDYSFTTKANCERHLRKKHGLDRDQLAGKIKCNQYIITSSSIEDALTDDAASKADPGISPVPSLTPFSRAGAGDTECPACHVDFFNLRGLQQHLQVSSQCRMGYLCLMCKVTFSSRKALISHMSSQHPSILAQDYNRLTASLETAGDGALGGGASPMLTPPPAHAHCKPKALSPVPPSITNSPSISFVQQQQHPQKMVSSFLTLPSPNGLDKFSHVAPSLSQRVSPDGDDQPLDFSSTGRLREQQELASNKKRQKKKKALTSYTGSSSEENWEEDSEDVVMSPEEAEGPIDLSVSRPPRQQITPGVKAVTFAQGQALRPDQVEELYGVALRVWLAKTLRHP</sequence>
<feature type="compositionally biased region" description="Basic residues" evidence="2">
    <location>
        <begin position="1515"/>
        <end position="1524"/>
    </location>
</feature>
<dbReference type="InterPro" id="IPR036236">
    <property type="entry name" value="Znf_C2H2_sf"/>
</dbReference>
<keyword evidence="5" id="KW-1185">Reference proteome</keyword>
<dbReference type="Proteomes" id="UP000735302">
    <property type="component" value="Unassembled WGS sequence"/>
</dbReference>
<dbReference type="GO" id="GO:0000978">
    <property type="term" value="F:RNA polymerase II cis-regulatory region sequence-specific DNA binding"/>
    <property type="evidence" value="ECO:0007669"/>
    <property type="project" value="TreeGrafter"/>
</dbReference>
<gene>
    <name evidence="4" type="ORF">PoB_000573100</name>
</gene>
<feature type="domain" description="C2H2-type" evidence="3">
    <location>
        <begin position="548"/>
        <end position="575"/>
    </location>
</feature>
<dbReference type="GO" id="GO:0001228">
    <property type="term" value="F:DNA-binding transcription activator activity, RNA polymerase II-specific"/>
    <property type="evidence" value="ECO:0007669"/>
    <property type="project" value="TreeGrafter"/>
</dbReference>
<evidence type="ECO:0000256" key="2">
    <source>
        <dbReference type="SAM" id="MobiDB-lite"/>
    </source>
</evidence>
<feature type="domain" description="C2H2-type" evidence="3">
    <location>
        <begin position="1204"/>
        <end position="1232"/>
    </location>
</feature>
<feature type="region of interest" description="Disordered" evidence="2">
    <location>
        <begin position="373"/>
        <end position="450"/>
    </location>
</feature>
<reference evidence="4 5" key="1">
    <citation type="journal article" date="2021" name="Elife">
        <title>Chloroplast acquisition without the gene transfer in kleptoplastic sea slugs, Plakobranchus ocellatus.</title>
        <authorList>
            <person name="Maeda T."/>
            <person name="Takahashi S."/>
            <person name="Yoshida T."/>
            <person name="Shimamura S."/>
            <person name="Takaki Y."/>
            <person name="Nagai Y."/>
            <person name="Toyoda A."/>
            <person name="Suzuki Y."/>
            <person name="Arimoto A."/>
            <person name="Ishii H."/>
            <person name="Satoh N."/>
            <person name="Nishiyama T."/>
            <person name="Hasebe M."/>
            <person name="Maruyama T."/>
            <person name="Minagawa J."/>
            <person name="Obokata J."/>
            <person name="Shigenobu S."/>
        </authorList>
    </citation>
    <scope>NUCLEOTIDE SEQUENCE [LARGE SCALE GENOMIC DNA]</scope>
</reference>
<dbReference type="SUPFAM" id="SSF57667">
    <property type="entry name" value="beta-beta-alpha zinc fingers"/>
    <property type="match status" value="4"/>
</dbReference>
<feature type="compositionally biased region" description="Basic and acidic residues" evidence="2">
    <location>
        <begin position="1144"/>
        <end position="1154"/>
    </location>
</feature>
<dbReference type="PANTHER" id="PTHR46451">
    <property type="entry name" value="RAS-RESPONSIVE ELEMENT-BINDING PROTEIN 1"/>
    <property type="match status" value="1"/>
</dbReference>
<feature type="region of interest" description="Disordered" evidence="2">
    <location>
        <begin position="1175"/>
        <end position="1197"/>
    </location>
</feature>
<dbReference type="InterPro" id="IPR052795">
    <property type="entry name" value="RREB1"/>
</dbReference>
<feature type="compositionally biased region" description="Low complexity" evidence="2">
    <location>
        <begin position="429"/>
        <end position="450"/>
    </location>
</feature>
<evidence type="ECO:0000259" key="3">
    <source>
        <dbReference type="PROSITE" id="PS50157"/>
    </source>
</evidence>
<dbReference type="SMART" id="SM00355">
    <property type="entry name" value="ZnF_C2H2"/>
    <property type="match status" value="12"/>
</dbReference>
<dbReference type="FunFam" id="3.30.160.60:FF:001788">
    <property type="entry name" value="ras-responsive element-binding protein 1"/>
    <property type="match status" value="1"/>
</dbReference>
<evidence type="ECO:0000313" key="4">
    <source>
        <dbReference type="EMBL" id="GFN79225.1"/>
    </source>
</evidence>
<feature type="compositionally biased region" description="Basic and acidic residues" evidence="2">
    <location>
        <begin position="834"/>
        <end position="848"/>
    </location>
</feature>
<dbReference type="GO" id="GO:0005634">
    <property type="term" value="C:nucleus"/>
    <property type="evidence" value="ECO:0007669"/>
    <property type="project" value="TreeGrafter"/>
</dbReference>
<feature type="compositionally biased region" description="Pro residues" evidence="2">
    <location>
        <begin position="33"/>
        <end position="43"/>
    </location>
</feature>
<keyword evidence="1" id="KW-0863">Zinc-finger</keyword>
<proteinExistence type="predicted"/>
<feature type="compositionally biased region" description="Pro residues" evidence="2">
    <location>
        <begin position="380"/>
        <end position="394"/>
    </location>
</feature>
<keyword evidence="1" id="KW-0862">Zinc</keyword>
<dbReference type="Pfam" id="PF12874">
    <property type="entry name" value="zf-met"/>
    <property type="match status" value="1"/>
</dbReference>
<dbReference type="PANTHER" id="PTHR46451:SF1">
    <property type="entry name" value="RAS-RESPONSIVE ELEMENT-BINDING PROTEIN 1"/>
    <property type="match status" value="1"/>
</dbReference>
<feature type="compositionally biased region" description="Low complexity" evidence="2">
    <location>
        <begin position="306"/>
        <end position="327"/>
    </location>
</feature>
<comment type="caution">
    <text evidence="4">The sequence shown here is derived from an EMBL/GenBank/DDBJ whole genome shotgun (WGS) entry which is preliminary data.</text>
</comment>
<dbReference type="Pfam" id="PF13909">
    <property type="entry name" value="zf-H2C2_5"/>
    <property type="match status" value="1"/>
</dbReference>
<dbReference type="InterPro" id="IPR013087">
    <property type="entry name" value="Znf_C2H2_type"/>
</dbReference>
<protein>
    <submittedName>
        <fullName evidence="4">Ras-responsive element-binding protein 1</fullName>
    </submittedName>
</protein>
<organism evidence="4 5">
    <name type="scientific">Plakobranchus ocellatus</name>
    <dbReference type="NCBI Taxonomy" id="259542"/>
    <lineage>
        <taxon>Eukaryota</taxon>
        <taxon>Metazoa</taxon>
        <taxon>Spiralia</taxon>
        <taxon>Lophotrochozoa</taxon>
        <taxon>Mollusca</taxon>
        <taxon>Gastropoda</taxon>
        <taxon>Heterobranchia</taxon>
        <taxon>Euthyneura</taxon>
        <taxon>Panpulmonata</taxon>
        <taxon>Sacoglossa</taxon>
        <taxon>Placobranchoidea</taxon>
        <taxon>Plakobranchidae</taxon>
        <taxon>Plakobranchus</taxon>
    </lineage>
</organism>
<feature type="compositionally biased region" description="Polar residues" evidence="2">
    <location>
        <begin position="50"/>
        <end position="61"/>
    </location>
</feature>
<feature type="region of interest" description="Disordered" evidence="2">
    <location>
        <begin position="1124"/>
        <end position="1159"/>
    </location>
</feature>
<dbReference type="EMBL" id="BLXT01000641">
    <property type="protein sequence ID" value="GFN79225.1"/>
    <property type="molecule type" value="Genomic_DNA"/>
</dbReference>
<feature type="region of interest" description="Disordered" evidence="2">
    <location>
        <begin position="833"/>
        <end position="906"/>
    </location>
</feature>
<dbReference type="PROSITE" id="PS00028">
    <property type="entry name" value="ZINC_FINGER_C2H2_1"/>
    <property type="match status" value="9"/>
</dbReference>
<dbReference type="Gene3D" id="3.30.160.60">
    <property type="entry name" value="Classic Zinc Finger"/>
    <property type="match status" value="7"/>
</dbReference>
<evidence type="ECO:0000256" key="1">
    <source>
        <dbReference type="PROSITE-ProRule" id="PRU00042"/>
    </source>
</evidence>
<feature type="region of interest" description="Disordered" evidence="2">
    <location>
        <begin position="187"/>
        <end position="206"/>
    </location>
</feature>
<feature type="region of interest" description="Disordered" evidence="2">
    <location>
        <begin position="26"/>
        <end position="117"/>
    </location>
</feature>
<feature type="compositionally biased region" description="Low complexity" evidence="2">
    <location>
        <begin position="870"/>
        <end position="906"/>
    </location>
</feature>
<dbReference type="Pfam" id="PF00096">
    <property type="entry name" value="zf-C2H2"/>
    <property type="match status" value="3"/>
</dbReference>
<feature type="domain" description="C2H2-type" evidence="3">
    <location>
        <begin position="520"/>
        <end position="547"/>
    </location>
</feature>
<feature type="compositionally biased region" description="Polar residues" evidence="2">
    <location>
        <begin position="187"/>
        <end position="200"/>
    </location>
</feature>
<feature type="region of interest" description="Disordered" evidence="2">
    <location>
        <begin position="306"/>
        <end position="338"/>
    </location>
</feature>
<dbReference type="FunFam" id="3.30.160.60:FF:002095">
    <property type="entry name" value="ras-responsive element-binding protein 1"/>
    <property type="match status" value="1"/>
</dbReference>
<keyword evidence="1" id="KW-0479">Metal-binding</keyword>
<feature type="domain" description="C2H2-type" evidence="3">
    <location>
        <begin position="776"/>
        <end position="798"/>
    </location>
</feature>
<dbReference type="PROSITE" id="PS50157">
    <property type="entry name" value="ZINC_FINGER_C2H2_2"/>
    <property type="match status" value="6"/>
</dbReference>
<feature type="region of interest" description="Disordered" evidence="2">
    <location>
        <begin position="1427"/>
        <end position="1457"/>
    </location>
</feature>
<dbReference type="FunFam" id="3.30.160.60:FF:000682">
    <property type="entry name" value="ras-responsive element-binding protein 1 isoform X1"/>
    <property type="match status" value="1"/>
</dbReference>
<feature type="domain" description="C2H2-type" evidence="3">
    <location>
        <begin position="1261"/>
        <end position="1289"/>
    </location>
</feature>
<feature type="compositionally biased region" description="Low complexity" evidence="2">
    <location>
        <begin position="94"/>
        <end position="114"/>
    </location>
</feature>
<accession>A0AAV3YA02</accession>
<feature type="region of interest" description="Disordered" evidence="2">
    <location>
        <begin position="564"/>
        <end position="642"/>
    </location>
</feature>
<name>A0AAV3YA02_9GAST</name>
<feature type="compositionally biased region" description="Polar residues" evidence="2">
    <location>
        <begin position="69"/>
        <end position="82"/>
    </location>
</feature>
<feature type="region of interest" description="Disordered" evidence="2">
    <location>
        <begin position="1485"/>
        <end position="1564"/>
    </location>
</feature>
<feature type="domain" description="C2H2-type" evidence="3">
    <location>
        <begin position="1233"/>
        <end position="1260"/>
    </location>
</feature>
<evidence type="ECO:0000313" key="5">
    <source>
        <dbReference type="Proteomes" id="UP000735302"/>
    </source>
</evidence>
<feature type="compositionally biased region" description="Low complexity" evidence="2">
    <location>
        <begin position="586"/>
        <end position="618"/>
    </location>
</feature>
<feature type="compositionally biased region" description="Polar residues" evidence="2">
    <location>
        <begin position="1443"/>
        <end position="1457"/>
    </location>
</feature>
<feature type="compositionally biased region" description="Low complexity" evidence="2">
    <location>
        <begin position="850"/>
        <end position="861"/>
    </location>
</feature>
<feature type="compositionally biased region" description="Acidic residues" evidence="2">
    <location>
        <begin position="1535"/>
        <end position="1553"/>
    </location>
</feature>